<accession>A0A3S0ZSJ1</accession>
<proteinExistence type="predicted"/>
<dbReference type="EMBL" id="CP065031">
    <property type="protein sequence ID" value="QPK23420.1"/>
    <property type="molecule type" value="Genomic_DNA"/>
</dbReference>
<dbReference type="RefSeq" id="WP_119870677.1">
    <property type="nucleotide sequence ID" value="NZ_CP059955.1"/>
</dbReference>
<dbReference type="AlphaFoldDB" id="A0A3S0ZSJ1"/>
<dbReference type="Proteomes" id="UP000762586">
    <property type="component" value="Unassembled WGS sequence"/>
</dbReference>
<dbReference type="EMBL" id="JACGET010000011">
    <property type="protein sequence ID" value="MBN3106536.1"/>
    <property type="molecule type" value="Genomic_DNA"/>
</dbReference>
<evidence type="ECO:0000313" key="2">
    <source>
        <dbReference type="EMBL" id="QPK23420.1"/>
    </source>
</evidence>
<reference evidence="2 3" key="2">
    <citation type="submission" date="2020-11" db="EMBL/GenBank/DDBJ databases">
        <title>Complete genome sequence of Pectobacterium brasiliense strain F126.</title>
        <authorList>
            <person name="Miroshnikov K."/>
            <person name="Vo T.N.H."/>
            <person name="Khodykina M.V."/>
            <person name="Kabanova A.P."/>
            <person name="Shneider M."/>
            <person name="Korzhenkov A."/>
            <person name="Toschakov S.V."/>
            <person name="Miroshnikov K.A."/>
            <person name="Ignatov A.N."/>
            <person name="Mikhailova Y.V."/>
            <person name="Shelenkov A."/>
            <person name="Yanushevich Y.G."/>
            <person name="Evseev P.V."/>
        </authorList>
    </citation>
    <scope>NUCLEOTIDE SEQUENCE [LARGE SCALE GENOMIC DNA]</scope>
    <source>
        <strain evidence="2 3">F126</strain>
    </source>
</reference>
<organism evidence="2 3">
    <name type="scientific">Pectobacterium brasiliense</name>
    <dbReference type="NCBI Taxonomy" id="180957"/>
    <lineage>
        <taxon>Bacteria</taxon>
        <taxon>Pseudomonadati</taxon>
        <taxon>Pseudomonadota</taxon>
        <taxon>Gammaproteobacteria</taxon>
        <taxon>Enterobacterales</taxon>
        <taxon>Pectobacteriaceae</taxon>
        <taxon>Pectobacterium</taxon>
    </lineage>
</organism>
<evidence type="ECO:0000313" key="1">
    <source>
        <dbReference type="EMBL" id="MBN3106536.1"/>
    </source>
</evidence>
<dbReference type="SUPFAM" id="SSF53955">
    <property type="entry name" value="Lysozyme-like"/>
    <property type="match status" value="1"/>
</dbReference>
<dbReference type="InterPro" id="IPR023346">
    <property type="entry name" value="Lysozyme-like_dom_sf"/>
</dbReference>
<protein>
    <submittedName>
        <fullName evidence="2">Lysozyme</fullName>
    </submittedName>
</protein>
<dbReference type="Proteomes" id="UP000269351">
    <property type="component" value="Chromosome"/>
</dbReference>
<evidence type="ECO:0000313" key="3">
    <source>
        <dbReference type="Proteomes" id="UP000269351"/>
    </source>
</evidence>
<dbReference type="CDD" id="cd00736">
    <property type="entry name" value="lambda_lys-like"/>
    <property type="match status" value="1"/>
</dbReference>
<name>A0A3S0ZSJ1_9GAMM</name>
<gene>
    <name evidence="2" type="ORF">F126LOC_017550</name>
    <name evidence="1" type="ORF">H4F48_10685</name>
</gene>
<evidence type="ECO:0000313" key="4">
    <source>
        <dbReference type="Proteomes" id="UP000762586"/>
    </source>
</evidence>
<sequence>MAENAGTIDSLLVSLGLETDAKSFQKGADAIKGVTDGMIQLAAAAGVGLGFRALTQGVASSYSELKRLSDITGFTVQQIRGLEFAMRRIGSTNPVASGQRLAQLIPDIVRRHELGQLSGDAYMSSKFQPSELARISKTQGNDAATEYFLNAYGSMNTTERSYMRSGSGISENDDIARLGEYGGKFFRESMNMSNAMTPEIDPKLAKVAQDFNDEMAKLARNFENLAYSMGSQLLPIVNKFLELVNGFIHENPEIASAMIGAAGVAGTVGALGFGKRILGLGGGGGGAAAGGSGGPSWLSRLLINPITAGAVSAFTPGNFFTSSADARMTESPDAFLRKKWERENPGVPYNGQYGGVTPYQAYLKQKSGNIGDALNNPNARSYLDAISHAEGTSGYMNSGYHTMFGGGQIASLADHPRQLKNFQQTDGTWNKTSAAGRYQFTQKSWDEAAAALGLNDFSPQSQDMAALWLIQRAGQLDNVLNGDFMTATNNLGGVWASLPSSPYAQPKRSQAEMESYYLPDYSRQRSAAPYSSSTNRSESSTPVSVTQNVELNVSGLGLNEQQVEDSIAKALTTAGENLERSFNNNRW</sequence>
<keyword evidence="4" id="KW-1185">Reference proteome</keyword>
<reference evidence="1 4" key="1">
    <citation type="submission" date="2020-07" db="EMBL/GenBank/DDBJ databases">
        <title>A pangenomic view of the genus Pectobacterium provides insights into genome organization, phylogeny, and virulence.</title>
        <authorList>
            <person name="Jonkheer E."/>
            <person name="Brankovics B."/>
            <person name="Houwers I."/>
            <person name="Van Der Wolf J."/>
            <person name="Bonants P."/>
            <person name="Vreeburg R."/>
            <person name="Bollema R."/>
            <person name="De Haan J."/>
            <person name="Berke L."/>
            <person name="De Ridder D."/>
            <person name="Smit S."/>
            <person name="Van Der Lee T.A.J."/>
        </authorList>
    </citation>
    <scope>NUCLEOTIDE SEQUENCE [LARGE SCALE GENOMIC DNA]</scope>
    <source>
        <strain evidence="1 4">NAK:384</strain>
    </source>
</reference>
<dbReference type="Gene3D" id="1.10.530.10">
    <property type="match status" value="1"/>
</dbReference>